<dbReference type="CDD" id="cd11449">
    <property type="entry name" value="bHLH_AtAIB_like"/>
    <property type="match status" value="1"/>
</dbReference>
<reference evidence="8" key="1">
    <citation type="journal article" date="2018" name="Front. Plant Sci.">
        <title>TcMYC2a, a Basic Helix-Loop-Helix Transcription Factor, Transduces JA-Signals and Regulates Taxol Biosynthesis in Taxus chinensis.</title>
        <authorList>
            <person name="Zhang M."/>
            <person name="Jin X."/>
            <person name="Chen Y."/>
            <person name="Wei M."/>
            <person name="Liao W."/>
            <person name="Zhao S."/>
            <person name="Fu C."/>
            <person name="Yu L."/>
        </authorList>
    </citation>
    <scope>NUCLEOTIDE SEQUENCE</scope>
</reference>
<dbReference type="PROSITE" id="PS50888">
    <property type="entry name" value="BHLH"/>
    <property type="match status" value="1"/>
</dbReference>
<feature type="region of interest" description="Disordered" evidence="6">
    <location>
        <begin position="363"/>
        <end position="384"/>
    </location>
</feature>
<dbReference type="Pfam" id="PF14215">
    <property type="entry name" value="bHLH-MYC_N"/>
    <property type="match status" value="1"/>
</dbReference>
<feature type="domain" description="BHLH" evidence="7">
    <location>
        <begin position="449"/>
        <end position="498"/>
    </location>
</feature>
<organism evidence="8">
    <name type="scientific">Taxus chinensis</name>
    <name type="common">Chinese yew</name>
    <name type="synonym">Taxus wallichiana var. chinensis</name>
    <dbReference type="NCBI Taxonomy" id="29808"/>
    <lineage>
        <taxon>Eukaryota</taxon>
        <taxon>Viridiplantae</taxon>
        <taxon>Streptophyta</taxon>
        <taxon>Embryophyta</taxon>
        <taxon>Tracheophyta</taxon>
        <taxon>Spermatophyta</taxon>
        <taxon>Pinopsida</taxon>
        <taxon>Pinidae</taxon>
        <taxon>Conifers II</taxon>
        <taxon>Cupressales</taxon>
        <taxon>Taxaceae</taxon>
        <taxon>Taxus</taxon>
    </lineage>
</organism>
<feature type="compositionally biased region" description="Basic and acidic residues" evidence="6">
    <location>
        <begin position="426"/>
        <end position="435"/>
    </location>
</feature>
<dbReference type="InterPro" id="IPR036638">
    <property type="entry name" value="HLH_DNA-bd_sf"/>
</dbReference>
<accession>A0A2Z2XYZ4</accession>
<feature type="coiled-coil region" evidence="5">
    <location>
        <begin position="495"/>
        <end position="522"/>
    </location>
</feature>
<dbReference type="EMBL" id="MG494378">
    <property type="protein sequence ID" value="ATY38591.1"/>
    <property type="molecule type" value="mRNA"/>
</dbReference>
<dbReference type="InterPro" id="IPR011598">
    <property type="entry name" value="bHLH_dom"/>
</dbReference>
<keyword evidence="4" id="KW-0539">Nucleus</keyword>
<keyword evidence="5" id="KW-0175">Coiled coil</keyword>
<evidence type="ECO:0000256" key="5">
    <source>
        <dbReference type="SAM" id="Coils"/>
    </source>
</evidence>
<dbReference type="PANTHER" id="PTHR11514">
    <property type="entry name" value="MYC"/>
    <property type="match status" value="1"/>
</dbReference>
<evidence type="ECO:0000256" key="3">
    <source>
        <dbReference type="ARBA" id="ARBA00023163"/>
    </source>
</evidence>
<dbReference type="GO" id="GO:0046983">
    <property type="term" value="F:protein dimerization activity"/>
    <property type="evidence" value="ECO:0007669"/>
    <property type="project" value="InterPro"/>
</dbReference>
<dbReference type="Gene3D" id="4.10.280.10">
    <property type="entry name" value="Helix-loop-helix DNA-binding domain"/>
    <property type="match status" value="1"/>
</dbReference>
<keyword evidence="3" id="KW-0804">Transcription</keyword>
<feature type="compositionally biased region" description="Polar residues" evidence="6">
    <location>
        <begin position="363"/>
        <end position="372"/>
    </location>
</feature>
<feature type="compositionally biased region" description="Basic residues" evidence="6">
    <location>
        <begin position="436"/>
        <end position="445"/>
    </location>
</feature>
<feature type="region of interest" description="Disordered" evidence="6">
    <location>
        <begin position="529"/>
        <end position="548"/>
    </location>
</feature>
<evidence type="ECO:0000256" key="2">
    <source>
        <dbReference type="ARBA" id="ARBA00023015"/>
    </source>
</evidence>
<feature type="region of interest" description="Disordered" evidence="6">
    <location>
        <begin position="416"/>
        <end position="454"/>
    </location>
</feature>
<proteinExistence type="evidence at transcript level"/>
<keyword evidence="2" id="KW-0805">Transcription regulation</keyword>
<evidence type="ECO:0000259" key="7">
    <source>
        <dbReference type="PROSITE" id="PS50888"/>
    </source>
</evidence>
<dbReference type="PANTHER" id="PTHR11514:SF43">
    <property type="entry name" value="TRANSCRIPTION FACTOR MYC2"/>
    <property type="match status" value="1"/>
</dbReference>
<evidence type="ECO:0000256" key="6">
    <source>
        <dbReference type="SAM" id="MobiDB-lite"/>
    </source>
</evidence>
<dbReference type="InterPro" id="IPR045084">
    <property type="entry name" value="AIB/MYC-like"/>
</dbReference>
<dbReference type="Pfam" id="PF00010">
    <property type="entry name" value="HLH"/>
    <property type="match status" value="1"/>
</dbReference>
<name>A0A2Z2XYZ4_TAXCH</name>
<evidence type="ECO:0000256" key="1">
    <source>
        <dbReference type="ARBA" id="ARBA00004123"/>
    </source>
</evidence>
<evidence type="ECO:0000256" key="4">
    <source>
        <dbReference type="ARBA" id="ARBA00023242"/>
    </source>
</evidence>
<dbReference type="InterPro" id="IPR054502">
    <property type="entry name" value="bHLH-TF_ACT-like_plant"/>
</dbReference>
<protein>
    <submittedName>
        <fullName evidence="8">MYC2a</fullName>
    </submittedName>
</protein>
<dbReference type="Pfam" id="PF22754">
    <property type="entry name" value="bHLH-TF_ACT-like_plant"/>
    <property type="match status" value="1"/>
</dbReference>
<dbReference type="SMART" id="SM00353">
    <property type="entry name" value="HLH"/>
    <property type="match status" value="1"/>
</dbReference>
<comment type="subcellular location">
    <subcellularLocation>
        <location evidence="1">Nucleus</location>
    </subcellularLocation>
</comment>
<dbReference type="GO" id="GO:0005634">
    <property type="term" value="C:nucleus"/>
    <property type="evidence" value="ECO:0007669"/>
    <property type="project" value="UniProtKB-SubCell"/>
</dbReference>
<evidence type="ECO:0000313" key="8">
    <source>
        <dbReference type="EMBL" id="ATY38591.1"/>
    </source>
</evidence>
<dbReference type="GO" id="GO:0003700">
    <property type="term" value="F:DNA-binding transcription factor activity"/>
    <property type="evidence" value="ECO:0007669"/>
    <property type="project" value="InterPro"/>
</dbReference>
<dbReference type="InterPro" id="IPR025610">
    <property type="entry name" value="MYC/MYB_N"/>
</dbReference>
<dbReference type="SUPFAM" id="SSF47459">
    <property type="entry name" value="HLH, helix-loop-helix DNA-binding domain"/>
    <property type="match status" value="1"/>
</dbReference>
<sequence>MARQSIWNSDNLESNSLVEAFMASSSSSSSAPNLRMDPNLSLETLQQRLQILVETASIVWTYAIFWQVSCDVNGAPQLCWGDGYYKGPRNAEEDEQLRMRSRMTITPADQELRKKVLRDLHSMISGADETNQQDEDVTDAEWFYLVSMMQTFLLGFGVPGFAFSRGAHAWLVGAERLQTSNCDRAKQAQQLGIQTLVCIPIQGGVVEFGSTDLIPENWLFLQQVNRSFNLNFNQSYANPVQNQSLWLAEPASLTHGNSFQSAQYIESAKTVVSNAEVQSLDSALPQELEFTNFGSVTDRHKLSVFDDQGSLSVRGDQSLMHHQVQKTEVFEAPTVHIMETMNGVEQNGSAVGLLALKPTRSVDTTSLPKQNGSAGGVNGAEKNASKRMRTEDTLHLPSNPSGIAVGSFRSSIESELSDVEPSAPIKESESVVVEKKPRKRGRKPANGREEPLNHVEAERQRREKLNQKFYELRAVVPNVSKMDKASLLADAVTYINDLSSRQQSLELERDELRTQIGAAKKELLVLPSKFGNKEPSGHTNMDLRGSSGGKFPGLDSEVRILGQEAMIKIQCAKHNHPVARLMTALQELEMEVLHASISTIKDSLMIQTVIAKMTRVLYTEQQLHALLCKKVANL</sequence>
<dbReference type="GO" id="GO:0000976">
    <property type="term" value="F:transcription cis-regulatory region binding"/>
    <property type="evidence" value="ECO:0007669"/>
    <property type="project" value="TreeGrafter"/>
</dbReference>
<dbReference type="AlphaFoldDB" id="A0A2Z2XYZ4"/>